<organism evidence="2 3">
    <name type="scientific">Pleurodeles waltl</name>
    <name type="common">Iberian ribbed newt</name>
    <dbReference type="NCBI Taxonomy" id="8319"/>
    <lineage>
        <taxon>Eukaryota</taxon>
        <taxon>Metazoa</taxon>
        <taxon>Chordata</taxon>
        <taxon>Craniata</taxon>
        <taxon>Vertebrata</taxon>
        <taxon>Euteleostomi</taxon>
        <taxon>Amphibia</taxon>
        <taxon>Batrachia</taxon>
        <taxon>Caudata</taxon>
        <taxon>Salamandroidea</taxon>
        <taxon>Salamandridae</taxon>
        <taxon>Pleurodelinae</taxon>
        <taxon>Pleurodeles</taxon>
    </lineage>
</organism>
<dbReference type="Proteomes" id="UP001066276">
    <property type="component" value="Chromosome 4_1"/>
</dbReference>
<evidence type="ECO:0000259" key="1">
    <source>
        <dbReference type="PROSITE" id="PS50878"/>
    </source>
</evidence>
<gene>
    <name evidence="2" type="ORF">NDU88_006526</name>
</gene>
<dbReference type="AlphaFoldDB" id="A0AAV7TE89"/>
<accession>A0AAV7TE89</accession>
<dbReference type="EMBL" id="JANPWB010000007">
    <property type="protein sequence ID" value="KAJ1174706.1"/>
    <property type="molecule type" value="Genomic_DNA"/>
</dbReference>
<sequence>MRNSNLISGIPVPGGRSTIYLYADDILLALTDLSTSLPALQAVLAEFEHLSGYPINWDKSEAFPLSPVTVRASVQGLPVKWKQSRLCYLGIDVNRGLDNMVADNLDPLICSMKWDFAKWTHLGLSKLGRVQTVRMVTLPHFLYVLGMLPLRIPLSLLREVDRHIRSFVWGSMRPRLPLTTLLARRIFSLTMKKKKKLYSV</sequence>
<keyword evidence="3" id="KW-1185">Reference proteome</keyword>
<feature type="domain" description="Reverse transcriptase" evidence="1">
    <location>
        <begin position="1"/>
        <end position="93"/>
    </location>
</feature>
<reference evidence="2" key="1">
    <citation type="journal article" date="2022" name="bioRxiv">
        <title>Sequencing and chromosome-scale assembly of the giantPleurodeles waltlgenome.</title>
        <authorList>
            <person name="Brown T."/>
            <person name="Elewa A."/>
            <person name="Iarovenko S."/>
            <person name="Subramanian E."/>
            <person name="Araus A.J."/>
            <person name="Petzold A."/>
            <person name="Susuki M."/>
            <person name="Suzuki K.-i.T."/>
            <person name="Hayashi T."/>
            <person name="Toyoda A."/>
            <person name="Oliveira C."/>
            <person name="Osipova E."/>
            <person name="Leigh N.D."/>
            <person name="Simon A."/>
            <person name="Yun M.H."/>
        </authorList>
    </citation>
    <scope>NUCLEOTIDE SEQUENCE</scope>
    <source>
        <strain evidence="2">20211129_DDA</strain>
        <tissue evidence="2">Liver</tissue>
    </source>
</reference>
<protein>
    <recommendedName>
        <fullName evidence="1">Reverse transcriptase domain-containing protein</fullName>
    </recommendedName>
</protein>
<comment type="caution">
    <text evidence="2">The sequence shown here is derived from an EMBL/GenBank/DDBJ whole genome shotgun (WGS) entry which is preliminary data.</text>
</comment>
<dbReference type="PROSITE" id="PS50878">
    <property type="entry name" value="RT_POL"/>
    <property type="match status" value="1"/>
</dbReference>
<evidence type="ECO:0000313" key="2">
    <source>
        <dbReference type="EMBL" id="KAJ1174706.1"/>
    </source>
</evidence>
<proteinExistence type="predicted"/>
<dbReference type="InterPro" id="IPR000477">
    <property type="entry name" value="RT_dom"/>
</dbReference>
<name>A0AAV7TE89_PLEWA</name>
<evidence type="ECO:0000313" key="3">
    <source>
        <dbReference type="Proteomes" id="UP001066276"/>
    </source>
</evidence>
<dbReference type="PANTHER" id="PTHR31635:SF196">
    <property type="entry name" value="REVERSE TRANSCRIPTASE DOMAIN-CONTAINING PROTEIN-RELATED"/>
    <property type="match status" value="1"/>
</dbReference>
<dbReference type="PANTHER" id="PTHR31635">
    <property type="entry name" value="REVERSE TRANSCRIPTASE DOMAIN-CONTAINING PROTEIN-RELATED"/>
    <property type="match status" value="1"/>
</dbReference>